<gene>
    <name evidence="2" type="ORF">LO55_1829</name>
</gene>
<feature type="chain" id="PRO_5010376622" evidence="1">
    <location>
        <begin position="21"/>
        <end position="343"/>
    </location>
</feature>
<dbReference type="InterPro" id="IPR002816">
    <property type="entry name" value="TraB/PrgY/GumN_fam"/>
</dbReference>
<feature type="signal peptide" evidence="1">
    <location>
        <begin position="1"/>
        <end position="20"/>
    </location>
</feature>
<evidence type="ECO:0000313" key="2">
    <source>
        <dbReference type="EMBL" id="OIJ40076.1"/>
    </source>
</evidence>
<organism evidence="2 3">
    <name type="scientific">Massilia timonae</name>
    <dbReference type="NCBI Taxonomy" id="47229"/>
    <lineage>
        <taxon>Bacteria</taxon>
        <taxon>Pseudomonadati</taxon>
        <taxon>Pseudomonadota</taxon>
        <taxon>Betaproteobacteria</taxon>
        <taxon>Burkholderiales</taxon>
        <taxon>Oxalobacteraceae</taxon>
        <taxon>Telluria group</taxon>
        <taxon>Massilia</taxon>
    </lineage>
</organism>
<reference evidence="2 3" key="1">
    <citation type="submission" date="2014-10" db="EMBL/GenBank/DDBJ databases">
        <authorList>
            <person name="Seo M.-J."/>
            <person name="Seok Y.J."/>
            <person name="Cha I.-T."/>
        </authorList>
    </citation>
    <scope>NUCLEOTIDE SEQUENCE [LARGE SCALE GENOMIC DNA]</scope>
    <source>
        <strain evidence="2 3">NEU</strain>
    </source>
</reference>
<dbReference type="Proteomes" id="UP000180246">
    <property type="component" value="Unassembled WGS sequence"/>
</dbReference>
<dbReference type="AlphaFoldDB" id="A0A1S2N4Q6"/>
<accession>A0A1S2N4Q6</accession>
<evidence type="ECO:0000313" key="3">
    <source>
        <dbReference type="Proteomes" id="UP000180246"/>
    </source>
</evidence>
<proteinExistence type="predicted"/>
<comment type="caution">
    <text evidence="2">The sequence shown here is derived from an EMBL/GenBank/DDBJ whole genome shotgun (WGS) entry which is preliminary data.</text>
</comment>
<dbReference type="Pfam" id="PF01963">
    <property type="entry name" value="TraB_PrgY_gumN"/>
    <property type="match status" value="1"/>
</dbReference>
<evidence type="ECO:0000256" key="1">
    <source>
        <dbReference type="SAM" id="SignalP"/>
    </source>
</evidence>
<sequence>MSKLAVPAFCICMLAAPAWAQSEDATVPAQAAVDVLETAAEPAPEQIHVVAQRPGPGMWKVTKGEHVLWVFGMYGPVPKNMQWRSQQVENVIMNSQEYLSAPSVSANPGFFRGITLLPSFIGMRKNPDGATLRDVMPAEEYARWTTLKSKYLPENDDVERERPIFAAEVLSNAARKQAGLVDSYAVRKPLLGLVKKAKLKETSSTFQLPMDNARTVLKNFKKSTLGDAACLARTMATLEQDIDAASQRANAWARGDMGEMRKLDFASREEACFGALMNSAAFDAEPEFKHMRTRANEKWIASAEKALAANASTFAVLKIEDIFDPQGVISALAAKGYAVEQPD</sequence>
<name>A0A1S2N4Q6_9BURK</name>
<dbReference type="EMBL" id="JRYB01000001">
    <property type="protein sequence ID" value="OIJ40076.1"/>
    <property type="molecule type" value="Genomic_DNA"/>
</dbReference>
<keyword evidence="1" id="KW-0732">Signal</keyword>
<dbReference type="RefSeq" id="WP_071361210.1">
    <property type="nucleotide sequence ID" value="NZ_JRYB01000001.1"/>
</dbReference>
<protein>
    <submittedName>
        <fullName evidence="2">TraB family protein</fullName>
    </submittedName>
</protein>
<dbReference type="CDD" id="cd14788">
    <property type="entry name" value="GumN"/>
    <property type="match status" value="1"/>
</dbReference>